<accession>A0A2N3KTM6</accession>
<evidence type="ECO:0000256" key="2">
    <source>
        <dbReference type="ARBA" id="ARBA00023002"/>
    </source>
</evidence>
<protein>
    <recommendedName>
        <fullName evidence="3">TauD/TfdA-like domain-containing protein</fullName>
    </recommendedName>
</protein>
<dbReference type="PANTHER" id="PTHR10696">
    <property type="entry name" value="GAMMA-BUTYROBETAINE HYDROXYLASE-RELATED"/>
    <property type="match status" value="1"/>
</dbReference>
<feature type="domain" description="TauD/TfdA-like" evidence="3">
    <location>
        <begin position="27"/>
        <end position="333"/>
    </location>
</feature>
<evidence type="ECO:0000259" key="3">
    <source>
        <dbReference type="Pfam" id="PF02668"/>
    </source>
</evidence>
<dbReference type="PANTHER" id="PTHR10696:SF21">
    <property type="entry name" value="TAUD_TFDA-LIKE DOMAIN-CONTAINING PROTEIN"/>
    <property type="match status" value="1"/>
</dbReference>
<keyword evidence="2" id="KW-0560">Oxidoreductase</keyword>
<evidence type="ECO:0000313" key="5">
    <source>
        <dbReference type="Proteomes" id="UP000233597"/>
    </source>
</evidence>
<dbReference type="RefSeq" id="WP_101267045.1">
    <property type="nucleotide sequence ID" value="NZ_NWTK01000007.1"/>
</dbReference>
<dbReference type="InterPro" id="IPR050411">
    <property type="entry name" value="AlphaKG_dependent_hydroxylases"/>
</dbReference>
<dbReference type="OrthoDB" id="9769888at2"/>
<dbReference type="AlphaFoldDB" id="A0A2N3KTM6"/>
<evidence type="ECO:0000313" key="4">
    <source>
        <dbReference type="EMBL" id="PKR53860.1"/>
    </source>
</evidence>
<name>A0A2N3KTM6_9PROT</name>
<dbReference type="Gene3D" id="3.60.130.10">
    <property type="entry name" value="Clavaminate synthase-like"/>
    <property type="match status" value="1"/>
</dbReference>
<dbReference type="Proteomes" id="UP000233597">
    <property type="component" value="Unassembled WGS sequence"/>
</dbReference>
<dbReference type="GO" id="GO:0016706">
    <property type="term" value="F:2-oxoglutarate-dependent dioxygenase activity"/>
    <property type="evidence" value="ECO:0007669"/>
    <property type="project" value="UniProtKB-ARBA"/>
</dbReference>
<comment type="caution">
    <text evidence="4">The sequence shown here is derived from an EMBL/GenBank/DDBJ whole genome shotgun (WGS) entry which is preliminary data.</text>
</comment>
<proteinExistence type="predicted"/>
<dbReference type="SUPFAM" id="SSF51197">
    <property type="entry name" value="Clavaminate synthase-like"/>
    <property type="match status" value="1"/>
</dbReference>
<dbReference type="EMBL" id="NWTK01000007">
    <property type="protein sequence ID" value="PKR53860.1"/>
    <property type="molecule type" value="Genomic_DNA"/>
</dbReference>
<sequence length="341" mass="38672">MYHKESFLSSDMPVIVWSPNGGQSLGVNDLSDYLASQKELILSRIQEKGGILLRGFECIRTSDDYQKILDAVAPDLMEYIGGTSPRKVVNGRIMTATEIPGSYSIPLHQEMSYTDNSPDLISFFCEIPPENGGETTIGDMRAITREIRDDVRARFLAHNGIQLCRNLPTPERVEMRPGVPKSWPEAMGTHIREEAENVAVKSGWRYEWLEDGSMQLWQEIRPATRKHPLTGEEVWFNQIQIFSPVLSLKWAREDGRDDAADRLSKALAEAPHLLDHMRYGDGLQIDEEDALHIYDTLSANAVPLQWQRGDVLFLDNILVAHGRRKFSGQRRILTALIQHAH</sequence>
<dbReference type="Pfam" id="PF02668">
    <property type="entry name" value="TauD"/>
    <property type="match status" value="1"/>
</dbReference>
<organism evidence="4 5">
    <name type="scientific">Thalassospira marina</name>
    <dbReference type="NCBI Taxonomy" id="2048283"/>
    <lineage>
        <taxon>Bacteria</taxon>
        <taxon>Pseudomonadati</taxon>
        <taxon>Pseudomonadota</taxon>
        <taxon>Alphaproteobacteria</taxon>
        <taxon>Rhodospirillales</taxon>
        <taxon>Thalassospiraceae</taxon>
        <taxon>Thalassospira</taxon>
    </lineage>
</organism>
<dbReference type="InterPro" id="IPR003819">
    <property type="entry name" value="TauD/TfdA-like"/>
</dbReference>
<dbReference type="InterPro" id="IPR042098">
    <property type="entry name" value="TauD-like_sf"/>
</dbReference>
<evidence type="ECO:0000256" key="1">
    <source>
        <dbReference type="ARBA" id="ARBA00001954"/>
    </source>
</evidence>
<gene>
    <name evidence="4" type="ORF">COO20_12695</name>
</gene>
<reference evidence="4 5" key="1">
    <citation type="submission" date="2017-09" db="EMBL/GenBank/DDBJ databases">
        <title>Biodiversity and function of Thalassospira species in the particle-attached aromatic-hydrocarbon-degrading consortia from the surface seawater of the South China Sea.</title>
        <authorList>
            <person name="Dong C."/>
            <person name="Liu R."/>
            <person name="Shao Z."/>
        </authorList>
    </citation>
    <scope>NUCLEOTIDE SEQUENCE [LARGE SCALE GENOMIC DNA]</scope>
    <source>
        <strain evidence="4 5">CSC1P2</strain>
    </source>
</reference>
<comment type="cofactor">
    <cofactor evidence="1">
        <name>Fe(2+)</name>
        <dbReference type="ChEBI" id="CHEBI:29033"/>
    </cofactor>
</comment>